<gene>
    <name evidence="18" type="ORF">EKH83_00010</name>
</gene>
<keyword evidence="5" id="KW-0547">Nucleotide-binding</keyword>
<evidence type="ECO:0000256" key="5">
    <source>
        <dbReference type="ARBA" id="ARBA00022741"/>
    </source>
</evidence>
<dbReference type="InterPro" id="IPR018060">
    <property type="entry name" value="HTH_AraC"/>
</dbReference>
<dbReference type="Pfam" id="PF00512">
    <property type="entry name" value="HisKA"/>
    <property type="match status" value="1"/>
</dbReference>
<evidence type="ECO:0000256" key="8">
    <source>
        <dbReference type="ARBA" id="ARBA00023012"/>
    </source>
</evidence>
<keyword evidence="14" id="KW-0732">Signal</keyword>
<dbReference type="FunFam" id="3.30.565.10:FF:000037">
    <property type="entry name" value="Hybrid sensor histidine kinase/response regulator"/>
    <property type="match status" value="1"/>
</dbReference>
<dbReference type="Gene3D" id="3.40.50.2300">
    <property type="match status" value="1"/>
</dbReference>
<dbReference type="InterPro" id="IPR013783">
    <property type="entry name" value="Ig-like_fold"/>
</dbReference>
<dbReference type="PANTHER" id="PTHR43547">
    <property type="entry name" value="TWO-COMPONENT HISTIDINE KINASE"/>
    <property type="match status" value="1"/>
</dbReference>
<dbReference type="Gene3D" id="1.10.287.130">
    <property type="match status" value="1"/>
</dbReference>
<feature type="transmembrane region" description="Helical" evidence="13">
    <location>
        <begin position="810"/>
        <end position="831"/>
    </location>
</feature>
<dbReference type="PANTHER" id="PTHR43547:SF2">
    <property type="entry name" value="HYBRID SIGNAL TRANSDUCTION HISTIDINE KINASE C"/>
    <property type="match status" value="1"/>
</dbReference>
<evidence type="ECO:0000256" key="3">
    <source>
        <dbReference type="ARBA" id="ARBA00022553"/>
    </source>
</evidence>
<organism evidence="18 19">
    <name type="scientific">Arcticibacter tournemirensis</name>
    <dbReference type="NCBI Taxonomy" id="699437"/>
    <lineage>
        <taxon>Bacteria</taxon>
        <taxon>Pseudomonadati</taxon>
        <taxon>Bacteroidota</taxon>
        <taxon>Sphingobacteriia</taxon>
        <taxon>Sphingobacteriales</taxon>
        <taxon>Sphingobacteriaceae</taxon>
        <taxon>Arcticibacter</taxon>
    </lineage>
</organism>
<dbReference type="SUPFAM" id="SSF47384">
    <property type="entry name" value="Homodimeric domain of signal transducing histidine kinase"/>
    <property type="match status" value="1"/>
</dbReference>
<evidence type="ECO:0000256" key="6">
    <source>
        <dbReference type="ARBA" id="ARBA00022777"/>
    </source>
</evidence>
<dbReference type="PROSITE" id="PS01124">
    <property type="entry name" value="HTH_ARAC_FAMILY_2"/>
    <property type="match status" value="1"/>
</dbReference>
<evidence type="ECO:0000256" key="7">
    <source>
        <dbReference type="ARBA" id="ARBA00022840"/>
    </source>
</evidence>
<keyword evidence="6" id="KW-0418">Kinase</keyword>
<dbReference type="Gene3D" id="1.10.10.60">
    <property type="entry name" value="Homeodomain-like"/>
    <property type="match status" value="1"/>
</dbReference>
<dbReference type="CDD" id="cd17574">
    <property type="entry name" value="REC_OmpR"/>
    <property type="match status" value="1"/>
</dbReference>
<dbReference type="InterPro" id="IPR011006">
    <property type="entry name" value="CheY-like_superfamily"/>
</dbReference>
<evidence type="ECO:0000256" key="1">
    <source>
        <dbReference type="ARBA" id="ARBA00000085"/>
    </source>
</evidence>
<dbReference type="Proteomes" id="UP000290848">
    <property type="component" value="Unassembled WGS sequence"/>
</dbReference>
<feature type="modified residue" description="4-aspartylphosphate" evidence="12">
    <location>
        <position position="1180"/>
    </location>
</feature>
<dbReference type="Gene3D" id="2.130.10.10">
    <property type="entry name" value="YVTN repeat-like/Quinoprotein amine dehydrogenase"/>
    <property type="match status" value="2"/>
</dbReference>
<evidence type="ECO:0000256" key="12">
    <source>
        <dbReference type="PROSITE-ProRule" id="PRU00169"/>
    </source>
</evidence>
<dbReference type="GO" id="GO:0000155">
    <property type="term" value="F:phosphorelay sensor kinase activity"/>
    <property type="evidence" value="ECO:0007669"/>
    <property type="project" value="InterPro"/>
</dbReference>
<feature type="domain" description="Histidine kinase" evidence="16">
    <location>
        <begin position="864"/>
        <end position="1088"/>
    </location>
</feature>
<dbReference type="FunFam" id="2.60.40.10:FF:000791">
    <property type="entry name" value="Two-component system sensor histidine kinase/response regulator"/>
    <property type="match status" value="1"/>
</dbReference>
<keyword evidence="8" id="KW-0902">Two-component regulatory system</keyword>
<dbReference type="Pfam" id="PF07495">
    <property type="entry name" value="Y_Y_Y"/>
    <property type="match status" value="1"/>
</dbReference>
<evidence type="ECO:0000256" key="14">
    <source>
        <dbReference type="SAM" id="SignalP"/>
    </source>
</evidence>
<evidence type="ECO:0000313" key="19">
    <source>
        <dbReference type="Proteomes" id="UP000290848"/>
    </source>
</evidence>
<evidence type="ECO:0000256" key="13">
    <source>
        <dbReference type="SAM" id="Phobius"/>
    </source>
</evidence>
<feature type="signal peptide" evidence="14">
    <location>
        <begin position="1"/>
        <end position="25"/>
    </location>
</feature>
<evidence type="ECO:0000256" key="11">
    <source>
        <dbReference type="ARBA" id="ARBA00023163"/>
    </source>
</evidence>
<dbReference type="Pfam" id="PF02518">
    <property type="entry name" value="HATPase_c"/>
    <property type="match status" value="1"/>
</dbReference>
<dbReference type="PRINTS" id="PR00344">
    <property type="entry name" value="BCTRLSENSOR"/>
</dbReference>
<dbReference type="Gene3D" id="2.60.40.10">
    <property type="entry name" value="Immunoglobulins"/>
    <property type="match status" value="1"/>
</dbReference>
<dbReference type="PROSITE" id="PS50109">
    <property type="entry name" value="HIS_KIN"/>
    <property type="match status" value="1"/>
</dbReference>
<dbReference type="SUPFAM" id="SSF52172">
    <property type="entry name" value="CheY-like"/>
    <property type="match status" value="1"/>
</dbReference>
<sequence>MFFGRLRKGFIINALLILISISASAQQGQLKFKHISFREGLAQSPISCIFQDSQGFIWIGNWKGLTRYDGNEFRTFKHDDTDNTSLSNNRVNAIVEDAENNMWIATANGISCYNPKTEKFRSILSINVKGGKNYISSVLADQQKKIWVATFSGVKLVKDHQLQDIPGFKRRSDSSLYNGVTFTIFRDSGNRIWTGTKRGPACFDPVSQRIIELPPVIKSNAGLMAAKILVIRQDRQGDIWFGTESSGVFRYSARQNRCYQYRHSEATASSLCSDWIKDILISRDGKVWIGTRGGISLLQDDGSFLNYEHRAEDPDSMNDSTVWSLMQDSSLNIWIGTFAGGINLLYQAGNNFTNIGERIGSKQGLNHPVVNAVAEDPDGSLWIGTYGGGINHMNLKTGTFQYYSVRPDGMDRPTNGVKSLFQDDKDNLWIGTLDGLYRFNKRTHAIKNFSFPVNEGKLSENLINTILVDGDGVWAGTNGGGLRYINEAGKITTFRHDEKDPVSLSDNFVTCIRKDDSGNMWISTQNGLNYFDVQKQKFTAKFRRSKENSISNNTVLTILIDSKKRLWLGTEGGGLNCYDRKAGRFYNVRFADGLSDNVIQSIQEDRSGNIWVSTDNGMFKVHTAGLRFPFKPSLLKVTYYNANDGLGSNQFSTNAGLRTSKGLLVFGGVNGLTLFSPEAIVKNRFIPKVVITGLFVRNNRAVIGEEGSPLKQAINYTREIILNYDQRFISVKFAALNFINPANNQYAYKLEGLTNKEDWHYAGNQSAATYTNLGPGDYTFMVKAANNDGLWNNVPATLKITVLPPWWMTWWAYLLYVLTIGSIVFATIRFFRIRAKLKRDLFYEQLQNERQQELYQMKLNFFTNISHEIRTPLTLIVGPLEKLISSALDNAVVHKQLILVKNNADRLMRLVTELLDFRKVETGHMKLHFYECNIVKFTNEIFLSFQNIALSRNIEYTYHADSPDQLVCFDKDQMEKVFFNLLSNAFKFTPDNGQITLSVKTLNKKGSEWVDIIIRDNGKGIPEESQKLLFNNFFQADQSKSHLGTGIGLALSKSIVELHKGELNVYSVPATEEIAGETTFTVSLRTGRSHLGDEEIQPDYMNSEDTSIYRIQQEKETLVVSKKGVSADKKYSVLVIEDNAEVRSFISGSLSDYYYVHESPDGLKGLVDTFSLMPDLVISDVMMPGMDGLEVCRNIKSDERTNHIPVILLTARATFIHQVNGLENGADAYITKPFSIQLLELQIHNILEAKEVIRKKYSREVILQPKNIAITSPEEKFLHKLMEIVERNIDNDQFGVQELVEEIGMSKTVLYKKVQSLTDLSVADYIKSVRLQKAAMMLSQNKTGIAEVAFAVGFNDRKYFSKEFRKQYGLSPTEYINQNSSALDGETKP</sequence>
<evidence type="ECO:0000256" key="10">
    <source>
        <dbReference type="ARBA" id="ARBA00023125"/>
    </source>
</evidence>
<dbReference type="SMART" id="SM00448">
    <property type="entry name" value="REC"/>
    <property type="match status" value="1"/>
</dbReference>
<dbReference type="FunFam" id="1.10.287.130:FF:000045">
    <property type="entry name" value="Two-component system sensor histidine kinase/response regulator"/>
    <property type="match status" value="1"/>
</dbReference>
<dbReference type="SMART" id="SM00388">
    <property type="entry name" value="HisKA"/>
    <property type="match status" value="1"/>
</dbReference>
<keyword evidence="10" id="KW-0238">DNA-binding</keyword>
<dbReference type="Gene3D" id="3.30.565.10">
    <property type="entry name" value="Histidine kinase-like ATPase, C-terminal domain"/>
    <property type="match status" value="1"/>
</dbReference>
<comment type="catalytic activity">
    <reaction evidence="1">
        <text>ATP + protein L-histidine = ADP + protein N-phospho-L-histidine.</text>
        <dbReference type="EC" id="2.7.13.3"/>
    </reaction>
</comment>
<keyword evidence="13" id="KW-0472">Membrane</keyword>
<comment type="caution">
    <text evidence="18">The sequence shown here is derived from an EMBL/GenBank/DDBJ whole genome shotgun (WGS) entry which is preliminary data.</text>
</comment>
<evidence type="ECO:0000256" key="4">
    <source>
        <dbReference type="ARBA" id="ARBA00022679"/>
    </source>
</evidence>
<dbReference type="SUPFAM" id="SSF46689">
    <property type="entry name" value="Homeodomain-like"/>
    <property type="match status" value="1"/>
</dbReference>
<evidence type="ECO:0000259" key="16">
    <source>
        <dbReference type="PROSITE" id="PS50109"/>
    </source>
</evidence>
<dbReference type="InterPro" id="IPR036890">
    <property type="entry name" value="HATPase_C_sf"/>
</dbReference>
<evidence type="ECO:0000256" key="2">
    <source>
        <dbReference type="ARBA" id="ARBA00012438"/>
    </source>
</evidence>
<keyword evidence="7" id="KW-0067">ATP-binding</keyword>
<dbReference type="EMBL" id="RXOC01000001">
    <property type="protein sequence ID" value="RXF72151.1"/>
    <property type="molecule type" value="Genomic_DNA"/>
</dbReference>
<dbReference type="PROSITE" id="PS00041">
    <property type="entry name" value="HTH_ARAC_FAMILY_1"/>
    <property type="match status" value="1"/>
</dbReference>
<dbReference type="Pfam" id="PF07494">
    <property type="entry name" value="Reg_prop"/>
    <property type="match status" value="7"/>
</dbReference>
<keyword evidence="13" id="KW-0812">Transmembrane</keyword>
<feature type="domain" description="HTH araC/xylS-type" evidence="15">
    <location>
        <begin position="1279"/>
        <end position="1378"/>
    </location>
</feature>
<dbReference type="EC" id="2.7.13.3" evidence="2"/>
<dbReference type="InterPro" id="IPR036097">
    <property type="entry name" value="HisK_dim/P_sf"/>
</dbReference>
<proteinExistence type="predicted"/>
<dbReference type="InterPro" id="IPR009057">
    <property type="entry name" value="Homeodomain-like_sf"/>
</dbReference>
<keyword evidence="9" id="KW-0805">Transcription regulation</keyword>
<reference evidence="18 19" key="1">
    <citation type="submission" date="2018-12" db="EMBL/GenBank/DDBJ databases">
        <title>The Draft Genome Sequence of the Soil Bacterium Pedobacter tournemirensis R1.</title>
        <authorList>
            <person name="He J."/>
        </authorList>
    </citation>
    <scope>NUCLEOTIDE SEQUENCE [LARGE SCALE GENOMIC DNA]</scope>
    <source>
        <strain evidence="18 19">R1</strain>
    </source>
</reference>
<evidence type="ECO:0000259" key="17">
    <source>
        <dbReference type="PROSITE" id="PS50110"/>
    </source>
</evidence>
<dbReference type="InterPro" id="IPR015943">
    <property type="entry name" value="WD40/YVTN_repeat-like_dom_sf"/>
</dbReference>
<dbReference type="PROSITE" id="PS50110">
    <property type="entry name" value="RESPONSE_REGULATORY"/>
    <property type="match status" value="1"/>
</dbReference>
<dbReference type="InterPro" id="IPR001789">
    <property type="entry name" value="Sig_transdc_resp-reg_receiver"/>
</dbReference>
<evidence type="ECO:0000259" key="15">
    <source>
        <dbReference type="PROSITE" id="PS01124"/>
    </source>
</evidence>
<dbReference type="SUPFAM" id="SSF55874">
    <property type="entry name" value="ATPase domain of HSP90 chaperone/DNA topoisomerase II/histidine kinase"/>
    <property type="match status" value="1"/>
</dbReference>
<dbReference type="SMART" id="SM00342">
    <property type="entry name" value="HTH_ARAC"/>
    <property type="match status" value="1"/>
</dbReference>
<dbReference type="SMART" id="SM00387">
    <property type="entry name" value="HATPase_c"/>
    <property type="match status" value="1"/>
</dbReference>
<feature type="chain" id="PRO_5020745298" description="histidine kinase" evidence="14">
    <location>
        <begin position="26"/>
        <end position="1389"/>
    </location>
</feature>
<dbReference type="SUPFAM" id="SSF63829">
    <property type="entry name" value="Calcium-dependent phosphotriesterase"/>
    <property type="match status" value="2"/>
</dbReference>
<keyword evidence="4" id="KW-0808">Transferase</keyword>
<dbReference type="InterPro" id="IPR005467">
    <property type="entry name" value="His_kinase_dom"/>
</dbReference>
<keyword evidence="3 12" id="KW-0597">Phosphoprotein</keyword>
<evidence type="ECO:0000256" key="9">
    <source>
        <dbReference type="ARBA" id="ARBA00023015"/>
    </source>
</evidence>
<keyword evidence="13" id="KW-1133">Transmembrane helix</keyword>
<name>A0A4Q0MF77_9SPHI</name>
<dbReference type="GO" id="GO:0005524">
    <property type="term" value="F:ATP binding"/>
    <property type="evidence" value="ECO:0007669"/>
    <property type="project" value="UniProtKB-KW"/>
</dbReference>
<dbReference type="Pfam" id="PF00072">
    <property type="entry name" value="Response_reg"/>
    <property type="match status" value="1"/>
</dbReference>
<dbReference type="GO" id="GO:0003700">
    <property type="term" value="F:DNA-binding transcription factor activity"/>
    <property type="evidence" value="ECO:0007669"/>
    <property type="project" value="InterPro"/>
</dbReference>
<dbReference type="InterPro" id="IPR004358">
    <property type="entry name" value="Sig_transdc_His_kin-like_C"/>
</dbReference>
<dbReference type="GO" id="GO:0043565">
    <property type="term" value="F:sequence-specific DNA binding"/>
    <property type="evidence" value="ECO:0007669"/>
    <property type="project" value="InterPro"/>
</dbReference>
<protein>
    <recommendedName>
        <fullName evidence="2">histidine kinase</fullName>
        <ecNumber evidence="2">2.7.13.3</ecNumber>
    </recommendedName>
</protein>
<accession>A0A4Q0MF77</accession>
<dbReference type="InterPro" id="IPR018062">
    <property type="entry name" value="HTH_AraC-typ_CS"/>
</dbReference>
<evidence type="ECO:0000313" key="18">
    <source>
        <dbReference type="EMBL" id="RXF72151.1"/>
    </source>
</evidence>
<dbReference type="InterPro" id="IPR003661">
    <property type="entry name" value="HisK_dim/P_dom"/>
</dbReference>
<dbReference type="InterPro" id="IPR011110">
    <property type="entry name" value="Reg_prop"/>
</dbReference>
<keyword evidence="11" id="KW-0804">Transcription</keyword>
<dbReference type="InterPro" id="IPR003594">
    <property type="entry name" value="HATPase_dom"/>
</dbReference>
<dbReference type="Pfam" id="PF12833">
    <property type="entry name" value="HTH_18"/>
    <property type="match status" value="1"/>
</dbReference>
<dbReference type="CDD" id="cd00075">
    <property type="entry name" value="HATPase"/>
    <property type="match status" value="1"/>
</dbReference>
<feature type="domain" description="Response regulatory" evidence="17">
    <location>
        <begin position="1132"/>
        <end position="1247"/>
    </location>
</feature>
<dbReference type="InterPro" id="IPR011123">
    <property type="entry name" value="Y_Y_Y"/>
</dbReference>
<dbReference type="CDD" id="cd00082">
    <property type="entry name" value="HisKA"/>
    <property type="match status" value="1"/>
</dbReference>